<dbReference type="EnsemblPlants" id="OB01G31410.1">
    <property type="protein sequence ID" value="OB01G31410.1"/>
    <property type="gene ID" value="OB01G31410"/>
</dbReference>
<dbReference type="HOGENOM" id="CLU_3093619_0_0_1"/>
<evidence type="ECO:0000313" key="1">
    <source>
        <dbReference type="EnsemblPlants" id="OB01G31410.1"/>
    </source>
</evidence>
<evidence type="ECO:0000313" key="2">
    <source>
        <dbReference type="Proteomes" id="UP000006038"/>
    </source>
</evidence>
<sequence length="52" mass="6126">RLLYSWVLPFIHDTFEALEKIYLLSSFNYLKHSIITTKSVDIGNVLTLIYVH</sequence>
<keyword evidence="2" id="KW-1185">Reference proteome</keyword>
<reference evidence="1" key="2">
    <citation type="submission" date="2013-04" db="UniProtKB">
        <authorList>
            <consortium name="EnsemblPlants"/>
        </authorList>
    </citation>
    <scope>IDENTIFICATION</scope>
</reference>
<reference evidence="1" key="1">
    <citation type="journal article" date="2013" name="Nat. Commun.">
        <title>Whole-genome sequencing of Oryza brachyantha reveals mechanisms underlying Oryza genome evolution.</title>
        <authorList>
            <person name="Chen J."/>
            <person name="Huang Q."/>
            <person name="Gao D."/>
            <person name="Wang J."/>
            <person name="Lang Y."/>
            <person name="Liu T."/>
            <person name="Li B."/>
            <person name="Bai Z."/>
            <person name="Luis Goicoechea J."/>
            <person name="Liang C."/>
            <person name="Chen C."/>
            <person name="Zhang W."/>
            <person name="Sun S."/>
            <person name="Liao Y."/>
            <person name="Zhang X."/>
            <person name="Yang L."/>
            <person name="Song C."/>
            <person name="Wang M."/>
            <person name="Shi J."/>
            <person name="Liu G."/>
            <person name="Liu J."/>
            <person name="Zhou H."/>
            <person name="Zhou W."/>
            <person name="Yu Q."/>
            <person name="An N."/>
            <person name="Chen Y."/>
            <person name="Cai Q."/>
            <person name="Wang B."/>
            <person name="Liu B."/>
            <person name="Min J."/>
            <person name="Huang Y."/>
            <person name="Wu H."/>
            <person name="Li Z."/>
            <person name="Zhang Y."/>
            <person name="Yin Y."/>
            <person name="Song W."/>
            <person name="Jiang J."/>
            <person name="Jackson S.A."/>
            <person name="Wing R.A."/>
            <person name="Wang J."/>
            <person name="Chen M."/>
        </authorList>
    </citation>
    <scope>NUCLEOTIDE SEQUENCE [LARGE SCALE GENOMIC DNA]</scope>
    <source>
        <strain evidence="1">cv. IRGC 101232</strain>
    </source>
</reference>
<proteinExistence type="predicted"/>
<dbReference type="Gramene" id="OB01G31410.1">
    <property type="protein sequence ID" value="OB01G31410.1"/>
    <property type="gene ID" value="OB01G31410"/>
</dbReference>
<name>J3L1N5_ORYBR</name>
<dbReference type="AlphaFoldDB" id="J3L1N5"/>
<dbReference type="Proteomes" id="UP000006038">
    <property type="component" value="Chromosome 1"/>
</dbReference>
<accession>J3L1N5</accession>
<protein>
    <submittedName>
        <fullName evidence="1">Uncharacterized protein</fullName>
    </submittedName>
</protein>
<organism evidence="1">
    <name type="scientific">Oryza brachyantha</name>
    <name type="common">malo sina</name>
    <dbReference type="NCBI Taxonomy" id="4533"/>
    <lineage>
        <taxon>Eukaryota</taxon>
        <taxon>Viridiplantae</taxon>
        <taxon>Streptophyta</taxon>
        <taxon>Embryophyta</taxon>
        <taxon>Tracheophyta</taxon>
        <taxon>Spermatophyta</taxon>
        <taxon>Magnoliopsida</taxon>
        <taxon>Liliopsida</taxon>
        <taxon>Poales</taxon>
        <taxon>Poaceae</taxon>
        <taxon>BOP clade</taxon>
        <taxon>Oryzoideae</taxon>
        <taxon>Oryzeae</taxon>
        <taxon>Oryzinae</taxon>
        <taxon>Oryza</taxon>
    </lineage>
</organism>